<evidence type="ECO:0000313" key="2">
    <source>
        <dbReference type="EMBL" id="ORY16419.1"/>
    </source>
</evidence>
<organism evidence="2 3">
    <name type="scientific">Clohesyomyces aquaticus</name>
    <dbReference type="NCBI Taxonomy" id="1231657"/>
    <lineage>
        <taxon>Eukaryota</taxon>
        <taxon>Fungi</taxon>
        <taxon>Dikarya</taxon>
        <taxon>Ascomycota</taxon>
        <taxon>Pezizomycotina</taxon>
        <taxon>Dothideomycetes</taxon>
        <taxon>Pleosporomycetidae</taxon>
        <taxon>Pleosporales</taxon>
        <taxon>Lindgomycetaceae</taxon>
        <taxon>Clohesyomyces</taxon>
    </lineage>
</organism>
<evidence type="ECO:0000256" key="1">
    <source>
        <dbReference type="SAM" id="MobiDB-lite"/>
    </source>
</evidence>
<accession>A0A1Y2A1P4</accession>
<gene>
    <name evidence="2" type="ORF">BCR34DRAFT_661476</name>
</gene>
<feature type="region of interest" description="Disordered" evidence="1">
    <location>
        <begin position="37"/>
        <end position="60"/>
    </location>
</feature>
<protein>
    <submittedName>
        <fullName evidence="2">Uncharacterized protein</fullName>
    </submittedName>
</protein>
<sequence length="160" mass="18150">MDNCWGSLTTRLQTIKQRHFQASGQWECSRDRMHYGSSPTHLSPMTNPQNHHRRVPSTGQCHHTSCPKALALHQRPHSDNTCGNALAHFDVYPTRDSPRNYGYQQILQIDRSPTAVSGETHILVAWLAALDSSNCAESATQSIRRNSTETDRHLLHWQQA</sequence>
<feature type="compositionally biased region" description="Polar residues" evidence="1">
    <location>
        <begin position="37"/>
        <end position="49"/>
    </location>
</feature>
<evidence type="ECO:0000313" key="3">
    <source>
        <dbReference type="Proteomes" id="UP000193144"/>
    </source>
</evidence>
<keyword evidence="3" id="KW-1185">Reference proteome</keyword>
<dbReference type="EMBL" id="MCFA01000018">
    <property type="protein sequence ID" value="ORY16419.1"/>
    <property type="molecule type" value="Genomic_DNA"/>
</dbReference>
<comment type="caution">
    <text evidence="2">The sequence shown here is derived from an EMBL/GenBank/DDBJ whole genome shotgun (WGS) entry which is preliminary data.</text>
</comment>
<proteinExistence type="predicted"/>
<feature type="region of interest" description="Disordered" evidence="1">
    <location>
        <begin position="141"/>
        <end position="160"/>
    </location>
</feature>
<dbReference type="Proteomes" id="UP000193144">
    <property type="component" value="Unassembled WGS sequence"/>
</dbReference>
<reference evidence="2 3" key="1">
    <citation type="submission" date="2016-07" db="EMBL/GenBank/DDBJ databases">
        <title>Pervasive Adenine N6-methylation of Active Genes in Fungi.</title>
        <authorList>
            <consortium name="DOE Joint Genome Institute"/>
            <person name="Mondo S.J."/>
            <person name="Dannebaum R.O."/>
            <person name="Kuo R.C."/>
            <person name="Labutti K."/>
            <person name="Haridas S."/>
            <person name="Kuo A."/>
            <person name="Salamov A."/>
            <person name="Ahrendt S.R."/>
            <person name="Lipzen A."/>
            <person name="Sullivan W."/>
            <person name="Andreopoulos W.B."/>
            <person name="Clum A."/>
            <person name="Lindquist E."/>
            <person name="Daum C."/>
            <person name="Ramamoorthy G.K."/>
            <person name="Gryganskyi A."/>
            <person name="Culley D."/>
            <person name="Magnuson J.K."/>
            <person name="James T.Y."/>
            <person name="O'Malley M.A."/>
            <person name="Stajich J.E."/>
            <person name="Spatafora J.W."/>
            <person name="Visel A."/>
            <person name="Grigoriev I.V."/>
        </authorList>
    </citation>
    <scope>NUCLEOTIDE SEQUENCE [LARGE SCALE GENOMIC DNA]</scope>
    <source>
        <strain evidence="2 3">CBS 115471</strain>
    </source>
</reference>
<name>A0A1Y2A1P4_9PLEO</name>
<dbReference type="AlphaFoldDB" id="A0A1Y2A1P4"/>